<reference evidence="1" key="2">
    <citation type="submission" date="2021-08" db="EMBL/GenBank/DDBJ databases">
        <authorList>
            <person name="Tani A."/>
            <person name="Ola A."/>
            <person name="Ogura Y."/>
            <person name="Katsura K."/>
            <person name="Hayashi T."/>
        </authorList>
    </citation>
    <scope>NUCLEOTIDE SEQUENCE</scope>
    <source>
        <strain evidence="1">LMG 23639</strain>
    </source>
</reference>
<accession>A0ABQ4SZS7</accession>
<comment type="caution">
    <text evidence="1">The sequence shown here is derived from an EMBL/GenBank/DDBJ whole genome shotgun (WGS) entry which is preliminary data.</text>
</comment>
<reference evidence="1" key="1">
    <citation type="journal article" date="2021" name="Front. Microbiol.">
        <title>Comprehensive Comparative Genomics and Phenotyping of Methylobacterium Species.</title>
        <authorList>
            <person name="Alessa O."/>
            <person name="Ogura Y."/>
            <person name="Fujitani Y."/>
            <person name="Takami H."/>
            <person name="Hayashi T."/>
            <person name="Sahin N."/>
            <person name="Tani A."/>
        </authorList>
    </citation>
    <scope>NUCLEOTIDE SEQUENCE</scope>
    <source>
        <strain evidence="1">LMG 23639</strain>
    </source>
</reference>
<evidence type="ECO:0000313" key="1">
    <source>
        <dbReference type="EMBL" id="GJE08362.1"/>
    </source>
</evidence>
<sequence length="554" mass="61250">MSRLPHTISNQSLTFFVKGKPYSITKDHEHFLAAKDLLQQPGAHPVQRLIEMVDARQALLRDSHGALQIIGADLVYRGQVLHGLWVDKIKQFRAASEPFTPLFNALGSLVLNPTPEAIERLPVFLEKSGLGFLEDGRFIAYKAVKEDYFDIHTGKTFRNMIGDTPFMPRTQVNADPNACCSTGLHVGTPGYVSDFSLGTTGRRVMLIAVWPHDVVSVPHSYNGTKMRICAYEVIDELDDVYAGTILGRPVLTPRSRLPEVPAAEEQADANIALTPYESVKVGDVISYRDYDVAFVGLVVGIDEEDTIRVRVTGTDGSDCWVSDTDFVEIIPRERVTAAMLAYEGCTVTITDHPRLRDGRYVIAGLEENGDGAQDVPTDVVFEIELNDDEQTRVPVQNQHITVVSDEDGKQLFPLPESVVAQDVEDDVEQLEPAVETEPYQPQPGDLVEATGPGWPPAGIYPVIVSNDIGVMVQTEHDGTQVITRARYGAVTPRPWMRAEIGGRVYITGHDIAPAAWLEVIDMGLTWDTPQIQVRTSYGPWWVDVHFVTAVEPKA</sequence>
<organism evidence="1 2">
    <name type="scientific">Methylobacterium jeotgali</name>
    <dbReference type="NCBI Taxonomy" id="381630"/>
    <lineage>
        <taxon>Bacteria</taxon>
        <taxon>Pseudomonadati</taxon>
        <taxon>Pseudomonadota</taxon>
        <taxon>Alphaproteobacteria</taxon>
        <taxon>Hyphomicrobiales</taxon>
        <taxon>Methylobacteriaceae</taxon>
        <taxon>Methylobacterium</taxon>
    </lineage>
</organism>
<keyword evidence="2" id="KW-1185">Reference proteome</keyword>
<evidence type="ECO:0000313" key="2">
    <source>
        <dbReference type="Proteomes" id="UP001055102"/>
    </source>
</evidence>
<dbReference type="RefSeq" id="WP_238278045.1">
    <property type="nucleotide sequence ID" value="NZ_BPQR01000076.1"/>
</dbReference>
<proteinExistence type="predicted"/>
<dbReference type="EMBL" id="BPQR01000076">
    <property type="protein sequence ID" value="GJE08362.1"/>
    <property type="molecule type" value="Genomic_DNA"/>
</dbReference>
<name>A0ABQ4SZS7_9HYPH</name>
<protein>
    <submittedName>
        <fullName evidence="1">Uncharacterized protein</fullName>
    </submittedName>
</protein>
<dbReference type="Proteomes" id="UP001055102">
    <property type="component" value="Unassembled WGS sequence"/>
</dbReference>
<gene>
    <name evidence="1" type="ORF">AOPFMNJM_3699</name>
</gene>